<accession>A0A6J4IQQ4</accession>
<proteinExistence type="predicted"/>
<evidence type="ECO:0000313" key="2">
    <source>
        <dbReference type="EMBL" id="CAA9259356.1"/>
    </source>
</evidence>
<dbReference type="EMBL" id="CADCTI010000211">
    <property type="protein sequence ID" value="CAA9259356.1"/>
    <property type="molecule type" value="Genomic_DNA"/>
</dbReference>
<sequence length="82" mass="7863">MGRDHCGQGATEKPNRRNAPSRGPARRADHGADSPKPSALLSSEVVVAALVVGGVVAGWPGATVVGALVGGGGVVAAVGVGV</sequence>
<gene>
    <name evidence="2" type="ORF">AVDCRST_MAG57-2542</name>
</gene>
<protein>
    <submittedName>
        <fullName evidence="2">Uncharacterized protein</fullName>
    </submittedName>
</protein>
<name>A0A6J4IQQ4_9ACTN</name>
<feature type="region of interest" description="Disordered" evidence="1">
    <location>
        <begin position="1"/>
        <end position="38"/>
    </location>
</feature>
<organism evidence="2">
    <name type="scientific">uncultured Blastococcus sp</name>
    <dbReference type="NCBI Taxonomy" id="217144"/>
    <lineage>
        <taxon>Bacteria</taxon>
        <taxon>Bacillati</taxon>
        <taxon>Actinomycetota</taxon>
        <taxon>Actinomycetes</taxon>
        <taxon>Geodermatophilales</taxon>
        <taxon>Geodermatophilaceae</taxon>
        <taxon>Blastococcus</taxon>
        <taxon>environmental samples</taxon>
    </lineage>
</organism>
<reference evidence="2" key="1">
    <citation type="submission" date="2020-02" db="EMBL/GenBank/DDBJ databases">
        <authorList>
            <person name="Meier V. D."/>
        </authorList>
    </citation>
    <scope>NUCLEOTIDE SEQUENCE</scope>
    <source>
        <strain evidence="2">AVDCRST_MAG57</strain>
    </source>
</reference>
<feature type="non-terminal residue" evidence="2">
    <location>
        <position position="82"/>
    </location>
</feature>
<evidence type="ECO:0000256" key="1">
    <source>
        <dbReference type="SAM" id="MobiDB-lite"/>
    </source>
</evidence>
<dbReference type="AlphaFoldDB" id="A0A6J4IQQ4"/>